<dbReference type="PANTHER" id="PTHR35910">
    <property type="entry name" value="2EXR DOMAIN-CONTAINING PROTEIN"/>
    <property type="match status" value="1"/>
</dbReference>
<keyword evidence="3" id="KW-1185">Reference proteome</keyword>
<protein>
    <recommendedName>
        <fullName evidence="1">2EXR domain-containing protein</fullName>
    </recommendedName>
</protein>
<proteinExistence type="predicted"/>
<reference evidence="2" key="1">
    <citation type="journal article" date="2020" name="Stud. Mycol.">
        <title>101 Dothideomycetes genomes: a test case for predicting lifestyles and emergence of pathogens.</title>
        <authorList>
            <person name="Haridas S."/>
            <person name="Albert R."/>
            <person name="Binder M."/>
            <person name="Bloem J."/>
            <person name="Labutti K."/>
            <person name="Salamov A."/>
            <person name="Andreopoulos B."/>
            <person name="Baker S."/>
            <person name="Barry K."/>
            <person name="Bills G."/>
            <person name="Bluhm B."/>
            <person name="Cannon C."/>
            <person name="Castanera R."/>
            <person name="Culley D."/>
            <person name="Daum C."/>
            <person name="Ezra D."/>
            <person name="Gonzalez J."/>
            <person name="Henrissat B."/>
            <person name="Kuo A."/>
            <person name="Liang C."/>
            <person name="Lipzen A."/>
            <person name="Lutzoni F."/>
            <person name="Magnuson J."/>
            <person name="Mondo S."/>
            <person name="Nolan M."/>
            <person name="Ohm R."/>
            <person name="Pangilinan J."/>
            <person name="Park H.-J."/>
            <person name="Ramirez L."/>
            <person name="Alfaro M."/>
            <person name="Sun H."/>
            <person name="Tritt A."/>
            <person name="Yoshinaga Y."/>
            <person name="Zwiers L.-H."/>
            <person name="Turgeon B."/>
            <person name="Goodwin S."/>
            <person name="Spatafora J."/>
            <person name="Crous P."/>
            <person name="Grigoriev I."/>
        </authorList>
    </citation>
    <scope>NUCLEOTIDE SEQUENCE</scope>
    <source>
        <strain evidence="2">CBS 122367</strain>
    </source>
</reference>
<organism evidence="2 3">
    <name type="scientific">Lentithecium fluviatile CBS 122367</name>
    <dbReference type="NCBI Taxonomy" id="1168545"/>
    <lineage>
        <taxon>Eukaryota</taxon>
        <taxon>Fungi</taxon>
        <taxon>Dikarya</taxon>
        <taxon>Ascomycota</taxon>
        <taxon>Pezizomycotina</taxon>
        <taxon>Dothideomycetes</taxon>
        <taxon>Pleosporomycetidae</taxon>
        <taxon>Pleosporales</taxon>
        <taxon>Massarineae</taxon>
        <taxon>Lentitheciaceae</taxon>
        <taxon>Lentithecium</taxon>
    </lineage>
</organism>
<dbReference type="Proteomes" id="UP000799291">
    <property type="component" value="Unassembled WGS sequence"/>
</dbReference>
<dbReference type="EMBL" id="MU005605">
    <property type="protein sequence ID" value="KAF2679235.1"/>
    <property type="molecule type" value="Genomic_DNA"/>
</dbReference>
<dbReference type="AlphaFoldDB" id="A0A6G1IM63"/>
<gene>
    <name evidence="2" type="ORF">K458DRAFT_490714</name>
</gene>
<evidence type="ECO:0000313" key="3">
    <source>
        <dbReference type="Proteomes" id="UP000799291"/>
    </source>
</evidence>
<sequence>MSAQPNIPILNSRPPIGNPTFHPFTRLPKELRLLVWRHALHRHRIIKLHLSDPDLEDPTTFKDRMMALDDSLKNPSDDIARYRITIDGAQSLSKLLHVCRESREATLMYYRVHIPCRFMHANSSDIGSNLICATGDTLLGKAKGGVDAATKPGTFYFNPDWDFLQITCWPETSLLLPPFLYHLKTQYDPRGVGVLNIVVDFGSKHFNIDNISPACMSREIAASFEQTFRQLQQVFFYKGLPIAARIHLGMCMGGYSDEVWFNRSLPISAEIPAFDLISLDPRPISKDLRRQFLSGRGNSSFFDYHRFTNMLSRFSISPADISTQFKFMIAMKLGTDDIRSRVDAEKALKKDWERWWLDRSGLPTHAKEVLADEDYAMGVETAFGFWLFPLEAMGAKANVGQFEDTFDMTRALNYIKEKPDALCLMFECKPDISFSFTVPIFQHNVQQSTRNAYTKHPTAPTKTRHKR</sequence>
<feature type="domain" description="2EXR" evidence="1">
    <location>
        <begin position="21"/>
        <end position="164"/>
    </location>
</feature>
<dbReference type="PANTHER" id="PTHR35910:SF1">
    <property type="entry name" value="2EXR DOMAIN-CONTAINING PROTEIN"/>
    <property type="match status" value="1"/>
</dbReference>
<dbReference type="Pfam" id="PF20150">
    <property type="entry name" value="2EXR"/>
    <property type="match status" value="1"/>
</dbReference>
<evidence type="ECO:0000313" key="2">
    <source>
        <dbReference type="EMBL" id="KAF2679235.1"/>
    </source>
</evidence>
<name>A0A6G1IM63_9PLEO</name>
<accession>A0A6G1IM63</accession>
<dbReference type="OrthoDB" id="3469466at2759"/>
<evidence type="ECO:0000259" key="1">
    <source>
        <dbReference type="Pfam" id="PF20150"/>
    </source>
</evidence>
<dbReference type="InterPro" id="IPR045518">
    <property type="entry name" value="2EXR"/>
</dbReference>